<comment type="caution">
    <text evidence="11">The sequence shown here is derived from an EMBL/GenBank/DDBJ whole genome shotgun (WGS) entry which is preliminary data.</text>
</comment>
<keyword evidence="6 11" id="KW-0456">Lyase</keyword>
<dbReference type="EMBL" id="AAOE01000008">
    <property type="protein sequence ID" value="EAR09749.1"/>
    <property type="molecule type" value="Genomic_DNA"/>
</dbReference>
<dbReference type="EC" id="4.1.3.38" evidence="8 10"/>
<dbReference type="SUPFAM" id="SSF56752">
    <property type="entry name" value="D-aminoacid aminotransferase-like PLP-dependent enzymes"/>
    <property type="match status" value="1"/>
</dbReference>
<evidence type="ECO:0000256" key="10">
    <source>
        <dbReference type="NCBIfam" id="TIGR03461"/>
    </source>
</evidence>
<keyword evidence="5" id="KW-0289">Folate biosynthesis</keyword>
<evidence type="ECO:0000256" key="3">
    <source>
        <dbReference type="ARBA" id="ARBA00011738"/>
    </source>
</evidence>
<evidence type="ECO:0000256" key="4">
    <source>
        <dbReference type="ARBA" id="ARBA00022898"/>
    </source>
</evidence>
<dbReference type="GO" id="GO:0030170">
    <property type="term" value="F:pyridoxal phosphate binding"/>
    <property type="evidence" value="ECO:0007669"/>
    <property type="project" value="InterPro"/>
</dbReference>
<reference evidence="11 12" key="1">
    <citation type="submission" date="2006-02" db="EMBL/GenBank/DDBJ databases">
        <authorList>
            <person name="Pinhassi J."/>
            <person name="Pedros-Alio C."/>
            <person name="Ferriera S."/>
            <person name="Johnson J."/>
            <person name="Kravitz S."/>
            <person name="Halpern A."/>
            <person name="Remington K."/>
            <person name="Beeson K."/>
            <person name="Tran B."/>
            <person name="Rogers Y.-H."/>
            <person name="Friedman R."/>
            <person name="Venter J.C."/>
        </authorList>
    </citation>
    <scope>NUCLEOTIDE SEQUENCE [LARGE SCALE GENOMIC DNA]</scope>
    <source>
        <strain evidence="11 12">MED297</strain>
    </source>
</reference>
<dbReference type="GO" id="GO:0046656">
    <property type="term" value="P:folic acid biosynthetic process"/>
    <property type="evidence" value="ECO:0007669"/>
    <property type="project" value="UniProtKB-KW"/>
</dbReference>
<evidence type="ECO:0000256" key="7">
    <source>
        <dbReference type="ARBA" id="ARBA00035633"/>
    </source>
</evidence>
<evidence type="ECO:0000256" key="9">
    <source>
        <dbReference type="ARBA" id="ARBA00049529"/>
    </source>
</evidence>
<keyword evidence="4" id="KW-0663">Pyridoxal phosphate</keyword>
<dbReference type="InterPro" id="IPR017824">
    <property type="entry name" value="Aminodeoxychorismate_lyase_IV"/>
</dbReference>
<comment type="pathway">
    <text evidence="7">Cofactor biosynthesis; tetrahydrofolate biosynthesis; 4-aminobenzoate from chorismate: step 2/2.</text>
</comment>
<dbReference type="InterPro" id="IPR050571">
    <property type="entry name" value="Class-IV_PLP-Dep_Aminotrnsfr"/>
</dbReference>
<dbReference type="Gene3D" id="3.20.10.10">
    <property type="entry name" value="D-amino Acid Aminotransferase, subunit A, domain 2"/>
    <property type="match status" value="1"/>
</dbReference>
<dbReference type="Gene3D" id="3.30.470.10">
    <property type="match status" value="1"/>
</dbReference>
<evidence type="ECO:0000256" key="6">
    <source>
        <dbReference type="ARBA" id="ARBA00023239"/>
    </source>
</evidence>
<evidence type="ECO:0000313" key="11">
    <source>
        <dbReference type="EMBL" id="EAR09749.1"/>
    </source>
</evidence>
<evidence type="ECO:0000256" key="5">
    <source>
        <dbReference type="ARBA" id="ARBA00022909"/>
    </source>
</evidence>
<gene>
    <name evidence="11" type="ORF">MED297_16359</name>
</gene>
<dbReference type="PANTHER" id="PTHR42743">
    <property type="entry name" value="AMINO-ACID AMINOTRANSFERASE"/>
    <property type="match status" value="1"/>
</dbReference>
<dbReference type="OrthoDB" id="9805628at2"/>
<dbReference type="Pfam" id="PF01063">
    <property type="entry name" value="Aminotran_4"/>
    <property type="match status" value="1"/>
</dbReference>
<comment type="similarity">
    <text evidence="2">Belongs to the class-IV pyridoxal-phosphate-dependent aminotransferase family.</text>
</comment>
<keyword evidence="12" id="KW-1185">Reference proteome</keyword>
<organism evidence="11 12">
    <name type="scientific">Reinekea blandensis MED297</name>
    <dbReference type="NCBI Taxonomy" id="314283"/>
    <lineage>
        <taxon>Bacteria</taxon>
        <taxon>Pseudomonadati</taxon>
        <taxon>Pseudomonadota</taxon>
        <taxon>Gammaproteobacteria</taxon>
        <taxon>Oceanospirillales</taxon>
        <taxon>Saccharospirillaceae</taxon>
        <taxon>Reinekea</taxon>
    </lineage>
</organism>
<dbReference type="InterPro" id="IPR036038">
    <property type="entry name" value="Aminotransferase-like"/>
</dbReference>
<protein>
    <recommendedName>
        <fullName evidence="8 10">Aminodeoxychorismate lyase</fullName>
        <ecNumber evidence="8 10">4.1.3.38</ecNumber>
    </recommendedName>
</protein>
<evidence type="ECO:0000256" key="1">
    <source>
        <dbReference type="ARBA" id="ARBA00001933"/>
    </source>
</evidence>
<evidence type="ECO:0000313" key="12">
    <source>
        <dbReference type="Proteomes" id="UP000005953"/>
    </source>
</evidence>
<dbReference type="NCBIfam" id="TIGR03461">
    <property type="entry name" value="pabC_Proteo"/>
    <property type="match status" value="1"/>
</dbReference>
<dbReference type="GO" id="GO:0005829">
    <property type="term" value="C:cytosol"/>
    <property type="evidence" value="ECO:0007669"/>
    <property type="project" value="TreeGrafter"/>
</dbReference>
<comment type="cofactor">
    <cofactor evidence="1">
        <name>pyridoxal 5'-phosphate</name>
        <dbReference type="ChEBI" id="CHEBI:597326"/>
    </cofactor>
</comment>
<dbReference type="GO" id="GO:0008153">
    <property type="term" value="P:4-aminobenzoate biosynthetic process"/>
    <property type="evidence" value="ECO:0007669"/>
    <property type="project" value="UniProtKB-UniRule"/>
</dbReference>
<dbReference type="Proteomes" id="UP000005953">
    <property type="component" value="Unassembled WGS sequence"/>
</dbReference>
<dbReference type="InterPro" id="IPR043132">
    <property type="entry name" value="BCAT-like_C"/>
</dbReference>
<proteinExistence type="inferred from homology"/>
<dbReference type="PANTHER" id="PTHR42743:SF2">
    <property type="entry name" value="AMINODEOXYCHORISMATE LYASE"/>
    <property type="match status" value="1"/>
</dbReference>
<evidence type="ECO:0000256" key="2">
    <source>
        <dbReference type="ARBA" id="ARBA00009320"/>
    </source>
</evidence>
<dbReference type="InterPro" id="IPR001544">
    <property type="entry name" value="Aminotrans_IV"/>
</dbReference>
<dbReference type="HOGENOM" id="CLU_020844_2_1_6"/>
<dbReference type="AlphaFoldDB" id="A4BDZ0"/>
<accession>A4BDZ0</accession>
<dbReference type="STRING" id="314283.MED297_16359"/>
<evidence type="ECO:0000256" key="8">
    <source>
        <dbReference type="ARBA" id="ARBA00035676"/>
    </source>
</evidence>
<name>A4BDZ0_9GAMM</name>
<comment type="subunit">
    <text evidence="3">Homodimer.</text>
</comment>
<dbReference type="GO" id="GO:0008696">
    <property type="term" value="F:4-amino-4-deoxychorismate lyase activity"/>
    <property type="evidence" value="ECO:0007669"/>
    <property type="project" value="UniProtKB-UniRule"/>
</dbReference>
<comment type="catalytic activity">
    <reaction evidence="9">
        <text>4-amino-4-deoxychorismate = 4-aminobenzoate + pyruvate + H(+)</text>
        <dbReference type="Rhea" id="RHEA:16201"/>
        <dbReference type="ChEBI" id="CHEBI:15361"/>
        <dbReference type="ChEBI" id="CHEBI:15378"/>
        <dbReference type="ChEBI" id="CHEBI:17836"/>
        <dbReference type="ChEBI" id="CHEBI:58406"/>
        <dbReference type="EC" id="4.1.3.38"/>
    </reaction>
</comment>
<dbReference type="RefSeq" id="WP_008043525.1">
    <property type="nucleotide sequence ID" value="NZ_CH724150.1"/>
</dbReference>
<dbReference type="InterPro" id="IPR043131">
    <property type="entry name" value="BCAT-like_N"/>
</dbReference>
<sequence length="267" mass="29395">MQISLLNGQPGTFPPDHRALSYGDGLFETLLIQGDSACFLDEHLARMSKGAKQLALNWTEPDEQGLRNQLQALMKGLMEPHVLKLMLLRSAPGRGYAYDPDAQHTDLVIQIQPYEAPGWAGKGIATRLATTPVSVNPHLAGLKHCNRLDSVLARAEYPRSEFPELIMADPDGSVIQGTMSNLLVRKNNQWCTPVLNHAGVHGIVRQRLLALGMLIEQPLRVSDLEQADALAICNSLLGVVPVKSFNQCSLEPHPEVLSMKQELGFLW</sequence>